<feature type="compositionally biased region" description="Basic and acidic residues" evidence="1">
    <location>
        <begin position="477"/>
        <end position="488"/>
    </location>
</feature>
<feature type="region of interest" description="Disordered" evidence="1">
    <location>
        <begin position="781"/>
        <end position="801"/>
    </location>
</feature>
<reference evidence="2 3" key="1">
    <citation type="journal article" date="2024" name="J Genomics">
        <title>Draft genome sequencing and assembly of Favolaschia claudopus CIRM-BRFM 2984 isolated from oak limbs.</title>
        <authorList>
            <person name="Navarro D."/>
            <person name="Drula E."/>
            <person name="Chaduli D."/>
            <person name="Cazenave R."/>
            <person name="Ahrendt S."/>
            <person name="Wang J."/>
            <person name="Lipzen A."/>
            <person name="Daum C."/>
            <person name="Barry K."/>
            <person name="Grigoriev I.V."/>
            <person name="Favel A."/>
            <person name="Rosso M.N."/>
            <person name="Martin F."/>
        </authorList>
    </citation>
    <scope>NUCLEOTIDE SEQUENCE [LARGE SCALE GENOMIC DNA]</scope>
    <source>
        <strain evidence="2 3">CIRM-BRFM 2984</strain>
    </source>
</reference>
<dbReference type="Proteomes" id="UP001362999">
    <property type="component" value="Unassembled WGS sequence"/>
</dbReference>
<proteinExistence type="predicted"/>
<evidence type="ECO:0000313" key="2">
    <source>
        <dbReference type="EMBL" id="KAK7035664.1"/>
    </source>
</evidence>
<feature type="compositionally biased region" description="Basic and acidic residues" evidence="1">
    <location>
        <begin position="786"/>
        <end position="801"/>
    </location>
</feature>
<protein>
    <submittedName>
        <fullName evidence="2">Uncharacterized protein</fullName>
    </submittedName>
</protein>
<organism evidence="2 3">
    <name type="scientific">Favolaschia claudopus</name>
    <dbReference type="NCBI Taxonomy" id="2862362"/>
    <lineage>
        <taxon>Eukaryota</taxon>
        <taxon>Fungi</taxon>
        <taxon>Dikarya</taxon>
        <taxon>Basidiomycota</taxon>
        <taxon>Agaricomycotina</taxon>
        <taxon>Agaricomycetes</taxon>
        <taxon>Agaricomycetidae</taxon>
        <taxon>Agaricales</taxon>
        <taxon>Marasmiineae</taxon>
        <taxon>Mycenaceae</taxon>
        <taxon>Favolaschia</taxon>
    </lineage>
</organism>
<keyword evidence="3" id="KW-1185">Reference proteome</keyword>
<evidence type="ECO:0000313" key="3">
    <source>
        <dbReference type="Proteomes" id="UP001362999"/>
    </source>
</evidence>
<feature type="compositionally biased region" description="Basic and acidic residues" evidence="1">
    <location>
        <begin position="422"/>
        <end position="433"/>
    </location>
</feature>
<comment type="caution">
    <text evidence="2">The sequence shown here is derived from an EMBL/GenBank/DDBJ whole genome shotgun (WGS) entry which is preliminary data.</text>
</comment>
<feature type="compositionally biased region" description="Low complexity" evidence="1">
    <location>
        <begin position="460"/>
        <end position="476"/>
    </location>
</feature>
<gene>
    <name evidence="2" type="ORF">R3P38DRAFT_2517889</name>
</gene>
<accession>A0AAW0C8E1</accession>
<evidence type="ECO:0000256" key="1">
    <source>
        <dbReference type="SAM" id="MobiDB-lite"/>
    </source>
</evidence>
<dbReference type="AlphaFoldDB" id="A0AAW0C8E1"/>
<feature type="region of interest" description="Disordered" evidence="1">
    <location>
        <begin position="421"/>
        <end position="488"/>
    </location>
</feature>
<dbReference type="EMBL" id="JAWWNJ010000019">
    <property type="protein sequence ID" value="KAK7035664.1"/>
    <property type="molecule type" value="Genomic_DNA"/>
</dbReference>
<feature type="compositionally biased region" description="Acidic residues" evidence="1">
    <location>
        <begin position="388"/>
        <end position="405"/>
    </location>
</feature>
<name>A0AAW0C8E1_9AGAR</name>
<sequence length="842" mass="97471">MAATYLFSDDNGRIPDSTIQTIDGVPWVGLNCSLDILPGGAMSFINRFSYHTGTAALKDNGCYESMEYSLRPDWHQHDLDFRAWIPVKPSPSFDDPWFLQPDQEEFLSFNAHQVYVVKEQWRERMKKDLGEAAYAVQDILSRAPFTNRQPRPGGFHAERLHGSRSVKKDAMALVAGARRAMLDYLGFFNWRMAACYHWDRELKKDTIKLMNGYQLDRFKKRGVLVHLARDWKELNIPLLLTNDVPVLYPWTAKEETDLRFACLAPSILAAFRERRLTLGEAGAEHFPDDLLRDSDFTRIFQYSYFLEELNEPYAKPLGSKTVIPKDMPAFLKDFRSWTIRSVLTKKERTSCKKLFHYTITGGKVVFWRFRPITSSPEDRRRSRSVTIQEEEDFLSDDDDSEDEMDTLSQIREQFKGVCAPRPGEKFDLEDGRQTNKPYFGNECFERSNSRVPARGRPRGRSTSPRASSSRISNSGNDTRDPPGRVEVRARSPFSRLEVQIPLSREEAARIDRWADQSHALMEKINWVELSKEQQWRKGFLDHAYLLVESPNARVRLRLFACYNAAKTVAAILDFALIRCIPFRLAIPIASVPHFRESNLAPTERALAENYYQVGSGSLPLEYGRNGEGFAERYGIRFLDLLRRPHMRRIVSMGGTLAWLAWKSGGSLIQDFMNGPSIQVTQYGRGWSDGREENPLFVTSDELSPNDLDVLLGHVWDGTIERWVWPTEDLLREYCDFYQGEMTAELDRCLLYIFNEEVVKGKTQARTRGGWYQFFRRSNRMAARSSKSKESEDKKGGDGESRRERLRLLDAEFEEEEAKLKRIFEDDWARIRVRDIRLPGICR</sequence>
<feature type="region of interest" description="Disordered" evidence="1">
    <location>
        <begin position="375"/>
        <end position="405"/>
    </location>
</feature>